<reference evidence="6" key="1">
    <citation type="submission" date="2023-01" db="EMBL/GenBank/DDBJ databases">
        <title>Draft genome sequence of Nocardiopsis sp. LSu2-4 isolated from halophytes.</title>
        <authorList>
            <person name="Duangmal K."/>
            <person name="Chantavorakit T."/>
        </authorList>
    </citation>
    <scope>NUCLEOTIDE SEQUENCE</scope>
    <source>
        <strain evidence="6">LSu2-4</strain>
    </source>
</reference>
<comment type="subcellular location">
    <subcellularLocation>
        <location evidence="1">Periplasm</location>
    </subcellularLocation>
</comment>
<organism evidence="6 7">
    <name type="scientific">Nocardiopsis suaedae</name>
    <dbReference type="NCBI Taxonomy" id="3018444"/>
    <lineage>
        <taxon>Bacteria</taxon>
        <taxon>Bacillati</taxon>
        <taxon>Actinomycetota</taxon>
        <taxon>Actinomycetes</taxon>
        <taxon>Streptosporangiales</taxon>
        <taxon>Nocardiopsidaceae</taxon>
        <taxon>Nocardiopsis</taxon>
    </lineage>
</organism>
<evidence type="ECO:0000259" key="5">
    <source>
        <dbReference type="Pfam" id="PF09084"/>
    </source>
</evidence>
<evidence type="ECO:0000313" key="7">
    <source>
        <dbReference type="Proteomes" id="UP001165685"/>
    </source>
</evidence>
<keyword evidence="3 4" id="KW-0732">Signal</keyword>
<dbReference type="Proteomes" id="UP001165685">
    <property type="component" value="Unassembled WGS sequence"/>
</dbReference>
<evidence type="ECO:0000256" key="1">
    <source>
        <dbReference type="ARBA" id="ARBA00004418"/>
    </source>
</evidence>
<gene>
    <name evidence="6" type="ORF">O4U47_00895</name>
</gene>
<protein>
    <submittedName>
        <fullName evidence="6">ABC transporter substrate-binding protein</fullName>
    </submittedName>
</protein>
<dbReference type="RefSeq" id="WP_270675116.1">
    <property type="nucleotide sequence ID" value="NZ_JAQFWP010000001.1"/>
</dbReference>
<dbReference type="PROSITE" id="PS51257">
    <property type="entry name" value="PROKAR_LIPOPROTEIN"/>
    <property type="match status" value="1"/>
</dbReference>
<proteinExistence type="inferred from homology"/>
<dbReference type="EMBL" id="JAQFWP010000001">
    <property type="protein sequence ID" value="MDA2803053.1"/>
    <property type="molecule type" value="Genomic_DNA"/>
</dbReference>
<dbReference type="PANTHER" id="PTHR30024">
    <property type="entry name" value="ALIPHATIC SULFONATES-BINDING PROTEIN-RELATED"/>
    <property type="match status" value="1"/>
</dbReference>
<evidence type="ECO:0000256" key="4">
    <source>
        <dbReference type="SAM" id="SignalP"/>
    </source>
</evidence>
<dbReference type="Gene3D" id="3.40.190.10">
    <property type="entry name" value="Periplasmic binding protein-like II"/>
    <property type="match status" value="2"/>
</dbReference>
<accession>A0ABT4TEC1</accession>
<evidence type="ECO:0000256" key="3">
    <source>
        <dbReference type="ARBA" id="ARBA00022729"/>
    </source>
</evidence>
<feature type="chain" id="PRO_5047412286" evidence="4">
    <location>
        <begin position="22"/>
        <end position="320"/>
    </location>
</feature>
<keyword evidence="7" id="KW-1185">Reference proteome</keyword>
<dbReference type="SUPFAM" id="SSF53850">
    <property type="entry name" value="Periplasmic binding protein-like II"/>
    <property type="match status" value="1"/>
</dbReference>
<feature type="domain" description="SsuA/THI5-like" evidence="5">
    <location>
        <begin position="45"/>
        <end position="260"/>
    </location>
</feature>
<dbReference type="InterPro" id="IPR015168">
    <property type="entry name" value="SsuA/THI5"/>
</dbReference>
<comment type="caution">
    <text evidence="6">The sequence shown here is derived from an EMBL/GenBank/DDBJ whole genome shotgun (WGS) entry which is preliminary data.</text>
</comment>
<sequence length="320" mass="33286">MRHRLLSAAAAAAALALAASACGGGEDDGDGRRTITVGAIPIVDLAPLHLAVDQGFFADRGIEAEIRNMSGGAQAVPSVASGDLDFAFGNVTSLLLARDAGLPLKVVANGAATTGEQGADVSAVVVPEGSPITSAEDLEGATVAVNNLENIGDTTVRNSVRKAGGDPTRVGFTELPFPDMPAALENEEVDAAWMAEPFLTTSLEAGATEVASNFVDAHPKLTMATYFTSEQVLSEDPELAADFTAAMEEGLAYAEDNPDEVRRILGEYTEIAPAVIEEIRLPSFPTDINRESIRTIADLMEEDGLVEQTPDVDALFADAG</sequence>
<name>A0ABT4TEC1_9ACTN</name>
<dbReference type="PANTHER" id="PTHR30024:SF47">
    <property type="entry name" value="TAURINE-BINDING PERIPLASMIC PROTEIN"/>
    <property type="match status" value="1"/>
</dbReference>
<feature type="signal peptide" evidence="4">
    <location>
        <begin position="1"/>
        <end position="21"/>
    </location>
</feature>
<evidence type="ECO:0000256" key="2">
    <source>
        <dbReference type="ARBA" id="ARBA00010742"/>
    </source>
</evidence>
<dbReference type="Pfam" id="PF09084">
    <property type="entry name" value="NMT1"/>
    <property type="match status" value="1"/>
</dbReference>
<comment type="similarity">
    <text evidence="2">Belongs to the bacterial solute-binding protein SsuA/TauA family.</text>
</comment>
<evidence type="ECO:0000313" key="6">
    <source>
        <dbReference type="EMBL" id="MDA2803053.1"/>
    </source>
</evidence>